<gene>
    <name evidence="4" type="ORF">SAMN06265218_10297</name>
</gene>
<name>A0A521B236_9BACT</name>
<dbReference type="PANTHER" id="PTHR43861:SF1">
    <property type="entry name" value="TRANS-ACONITATE 2-METHYLTRANSFERASE"/>
    <property type="match status" value="1"/>
</dbReference>
<keyword evidence="5" id="KW-1185">Reference proteome</keyword>
<dbReference type="InterPro" id="IPR041698">
    <property type="entry name" value="Methyltransf_25"/>
</dbReference>
<dbReference type="RefSeq" id="WP_142712983.1">
    <property type="nucleotide sequence ID" value="NZ_FXTH01000002.1"/>
</dbReference>
<feature type="domain" description="Methyltransferase" evidence="3">
    <location>
        <begin position="60"/>
        <end position="153"/>
    </location>
</feature>
<evidence type="ECO:0000259" key="3">
    <source>
        <dbReference type="Pfam" id="PF13649"/>
    </source>
</evidence>
<dbReference type="GO" id="GO:0032259">
    <property type="term" value="P:methylation"/>
    <property type="evidence" value="ECO:0007669"/>
    <property type="project" value="UniProtKB-KW"/>
</dbReference>
<dbReference type="CDD" id="cd02440">
    <property type="entry name" value="AdoMet_MTases"/>
    <property type="match status" value="1"/>
</dbReference>
<dbReference type="Gene3D" id="3.40.50.150">
    <property type="entry name" value="Vaccinia Virus protein VP39"/>
    <property type="match status" value="1"/>
</dbReference>
<organism evidence="4 5">
    <name type="scientific">Fodinibius sediminis</name>
    <dbReference type="NCBI Taxonomy" id="1214077"/>
    <lineage>
        <taxon>Bacteria</taxon>
        <taxon>Pseudomonadati</taxon>
        <taxon>Balneolota</taxon>
        <taxon>Balneolia</taxon>
        <taxon>Balneolales</taxon>
        <taxon>Balneolaceae</taxon>
        <taxon>Fodinibius</taxon>
    </lineage>
</organism>
<protein>
    <submittedName>
        <fullName evidence="4">Malonyl-CoA O-methyltransferase</fullName>
    </submittedName>
</protein>
<reference evidence="4 5" key="1">
    <citation type="submission" date="2017-05" db="EMBL/GenBank/DDBJ databases">
        <authorList>
            <person name="Varghese N."/>
            <person name="Submissions S."/>
        </authorList>
    </citation>
    <scope>NUCLEOTIDE SEQUENCE [LARGE SCALE GENOMIC DNA]</scope>
    <source>
        <strain evidence="4 5">DSM 21194</strain>
    </source>
</reference>
<dbReference type="Pfam" id="PF13649">
    <property type="entry name" value="Methyltransf_25"/>
    <property type="match status" value="1"/>
</dbReference>
<dbReference type="InterPro" id="IPR029063">
    <property type="entry name" value="SAM-dependent_MTases_sf"/>
</dbReference>
<dbReference type="SUPFAM" id="SSF53335">
    <property type="entry name" value="S-adenosyl-L-methionine-dependent methyltransferases"/>
    <property type="match status" value="1"/>
</dbReference>
<keyword evidence="2 4" id="KW-0808">Transferase</keyword>
<dbReference type="PANTHER" id="PTHR43861">
    <property type="entry name" value="TRANS-ACONITATE 2-METHYLTRANSFERASE-RELATED"/>
    <property type="match status" value="1"/>
</dbReference>
<dbReference type="Proteomes" id="UP000317593">
    <property type="component" value="Unassembled WGS sequence"/>
</dbReference>
<dbReference type="AlphaFoldDB" id="A0A521B236"/>
<evidence type="ECO:0000313" key="4">
    <source>
        <dbReference type="EMBL" id="SMO41162.1"/>
    </source>
</evidence>
<keyword evidence="1 4" id="KW-0489">Methyltransferase</keyword>
<dbReference type="GO" id="GO:0008168">
    <property type="term" value="F:methyltransferase activity"/>
    <property type="evidence" value="ECO:0007669"/>
    <property type="project" value="UniProtKB-KW"/>
</dbReference>
<accession>A0A521B236</accession>
<dbReference type="OrthoDB" id="9760689at2"/>
<proteinExistence type="predicted"/>
<evidence type="ECO:0000313" key="5">
    <source>
        <dbReference type="Proteomes" id="UP000317593"/>
    </source>
</evidence>
<evidence type="ECO:0000256" key="1">
    <source>
        <dbReference type="ARBA" id="ARBA00022603"/>
    </source>
</evidence>
<dbReference type="EMBL" id="FXTH01000002">
    <property type="protein sequence ID" value="SMO41162.1"/>
    <property type="molecule type" value="Genomic_DNA"/>
</dbReference>
<sequence length="271" mass="30152">MNHEEQSSATAYRQVKRRIRNCFGTAAKVYDTQAELRKEVANRLVASLKPWQAIIPPGPVIELGCGTGFLTEGLLELYPERTIQATDISEEMVARCRQKLSDAKNLDASVLDAEQLPADEQEYALVVSSFVAQWFEDPSLTMSRWFEAVKPGGLLLAAFPGGESFPEWKKHCRELGIPFTGNSLPDVEEMVIKMSVGPSQVDYYEDTATQTFESAYDFFAHLKEIGASTPKEGRALSPRELKMLVNHWDDSAGGAVTVSNHLVFLAVKKDY</sequence>
<evidence type="ECO:0000256" key="2">
    <source>
        <dbReference type="ARBA" id="ARBA00022679"/>
    </source>
</evidence>